<reference evidence="1 2" key="1">
    <citation type="submission" date="2018-09" db="EMBL/GenBank/DDBJ databases">
        <title>Complete genome sequence of Euzebya sp. DY32-46 isolated from seawater of Pacific Ocean.</title>
        <authorList>
            <person name="Xu L."/>
            <person name="Wu Y.-H."/>
            <person name="Xu X.-W."/>
        </authorList>
    </citation>
    <scope>NUCLEOTIDE SEQUENCE [LARGE SCALE GENOMIC DNA]</scope>
    <source>
        <strain evidence="1 2">DY32-46</strain>
    </source>
</reference>
<organism evidence="1 2">
    <name type="scientific">Euzebya pacifica</name>
    <dbReference type="NCBI Taxonomy" id="1608957"/>
    <lineage>
        <taxon>Bacteria</taxon>
        <taxon>Bacillati</taxon>
        <taxon>Actinomycetota</taxon>
        <taxon>Nitriliruptoria</taxon>
        <taxon>Euzebyales</taxon>
    </lineage>
</organism>
<sequence>MNEEYRPTPRREVALWVLVALAAVAAMVGLGEALRHDHPAAGVQTPELTEEIDPLREDVPCELPAGREGADRPVVVAAPELPQLVNSNELYDCPATWDGRRVRYVGEVVGAVLERRDGAWVQLNDDVYADGVGPLPTHRDFRGGNAGIGVRMTRDQAARIDNVGGATQRGDLVEVVAEFRRVDPETAEVAILHVETMRILRRGEPFDVPDAPARPAVALVAALGALTIVVIERRRRER</sequence>
<protein>
    <submittedName>
        <fullName evidence="1">Uncharacterized protein</fullName>
    </submittedName>
</protein>
<dbReference type="AlphaFoldDB" id="A0A346Y236"/>
<dbReference type="EMBL" id="CP031165">
    <property type="protein sequence ID" value="AXV08533.1"/>
    <property type="molecule type" value="Genomic_DNA"/>
</dbReference>
<evidence type="ECO:0000313" key="1">
    <source>
        <dbReference type="EMBL" id="AXV08533.1"/>
    </source>
</evidence>
<evidence type="ECO:0000313" key="2">
    <source>
        <dbReference type="Proteomes" id="UP000264006"/>
    </source>
</evidence>
<dbReference type="OrthoDB" id="1758039at2"/>
<name>A0A346Y236_9ACTN</name>
<dbReference type="RefSeq" id="WP_114592860.1">
    <property type="nucleotide sequence ID" value="NZ_CAXIBR010000110.1"/>
</dbReference>
<keyword evidence="2" id="KW-1185">Reference proteome</keyword>
<proteinExistence type="predicted"/>
<accession>A0A346Y236</accession>
<dbReference type="Proteomes" id="UP000264006">
    <property type="component" value="Chromosome"/>
</dbReference>
<dbReference type="KEGG" id="euz:DVS28_a3861"/>
<gene>
    <name evidence="1" type="ORF">DVS28_a3861</name>
</gene>